<keyword evidence="4" id="KW-0862">Zinc</keyword>
<proteinExistence type="predicted"/>
<evidence type="ECO:0000256" key="5">
    <source>
        <dbReference type="ARBA" id="ARBA00023016"/>
    </source>
</evidence>
<dbReference type="FunFam" id="4.10.1110.10:FF:000001">
    <property type="entry name" value="Zinc finger AN1-type containing 6"/>
    <property type="match status" value="1"/>
</dbReference>
<dbReference type="GO" id="GO:0016567">
    <property type="term" value="P:protein ubiquitination"/>
    <property type="evidence" value="ECO:0007669"/>
    <property type="project" value="TreeGrafter"/>
</dbReference>
<keyword evidence="2" id="KW-0479">Metal-binding</keyword>
<evidence type="ECO:0000313" key="10">
    <source>
        <dbReference type="Proteomes" id="UP000324897"/>
    </source>
</evidence>
<dbReference type="Gene3D" id="4.10.1110.10">
    <property type="entry name" value="AN1-like Zinc finger"/>
    <property type="match status" value="1"/>
</dbReference>
<comment type="function">
    <text evidence="1">May be involved in environmental stress response.</text>
</comment>
<dbReference type="InterPro" id="IPR035896">
    <property type="entry name" value="AN1-like_Znf"/>
</dbReference>
<feature type="non-terminal residue" evidence="9">
    <location>
        <position position="1"/>
    </location>
</feature>
<dbReference type="PANTHER" id="PTHR10634:SF99">
    <property type="entry name" value="ZINC FINGER AN1 DOMAIN-CONTAINING STRESS-ASSOCIATED PROTEIN 15"/>
    <property type="match status" value="1"/>
</dbReference>
<dbReference type="PANTHER" id="PTHR10634">
    <property type="entry name" value="AN1-TYPE ZINC FINGER PROTEIN"/>
    <property type="match status" value="1"/>
</dbReference>
<gene>
    <name evidence="9" type="ORF">EJB05_34750</name>
</gene>
<keyword evidence="5" id="KW-0346">Stress response</keyword>
<dbReference type="SMART" id="SM00154">
    <property type="entry name" value="ZnF_AN1"/>
    <property type="match status" value="1"/>
</dbReference>
<sequence length="220" mass="23908">MAQESCDLNKDEAEILKPSSSSSPSPSPTAAAPPQPTTQIPEPPPQQSSPPTPPAAAPQFMPKPCGEVPIEASKKRKLADATATDAEALSMLAPAEPLSPVLFVNRCNICRKRVGLTGFRCRCGDLFCPRHRHSETHNCTFDYKTAGREEIARANPNLVLEMRTMSEGGTVGIDTYSTNIPMNIHVRNITAGIAQQSRSITLVRDVYWHLTSRYPNNSGI</sequence>
<feature type="region of interest" description="Disordered" evidence="7">
    <location>
        <begin position="1"/>
        <end position="67"/>
    </location>
</feature>
<keyword evidence="10" id="KW-1185">Reference proteome</keyword>
<dbReference type="EMBL" id="RWGY01000029">
    <property type="protein sequence ID" value="TVU18641.1"/>
    <property type="molecule type" value="Genomic_DNA"/>
</dbReference>
<feature type="domain" description="AN1-type" evidence="8">
    <location>
        <begin position="101"/>
        <end position="147"/>
    </location>
</feature>
<dbReference type="OrthoDB" id="428577at2759"/>
<dbReference type="Proteomes" id="UP000324897">
    <property type="component" value="Chromosome 7"/>
</dbReference>
<keyword evidence="3 6" id="KW-0863">Zinc-finger</keyword>
<evidence type="ECO:0000313" key="9">
    <source>
        <dbReference type="EMBL" id="TVU18641.1"/>
    </source>
</evidence>
<protein>
    <recommendedName>
        <fullName evidence="8">AN1-type domain-containing protein</fullName>
    </recommendedName>
</protein>
<reference evidence="9 10" key="1">
    <citation type="journal article" date="2019" name="Sci. Rep.">
        <title>A high-quality genome of Eragrostis curvula grass provides insights into Poaceae evolution and supports new strategies to enhance forage quality.</title>
        <authorList>
            <person name="Carballo J."/>
            <person name="Santos B.A.C.M."/>
            <person name="Zappacosta D."/>
            <person name="Garbus I."/>
            <person name="Selva J.P."/>
            <person name="Gallo C.A."/>
            <person name="Diaz A."/>
            <person name="Albertini E."/>
            <person name="Caccamo M."/>
            <person name="Echenique V."/>
        </authorList>
    </citation>
    <scope>NUCLEOTIDE SEQUENCE [LARGE SCALE GENOMIC DNA]</scope>
    <source>
        <strain evidence="10">cv. Victoria</strain>
        <tissue evidence="9">Leaf</tissue>
    </source>
</reference>
<dbReference type="GO" id="GO:0008270">
    <property type="term" value="F:zinc ion binding"/>
    <property type="evidence" value="ECO:0007669"/>
    <property type="project" value="UniProtKB-KW"/>
</dbReference>
<name>A0A5J9U676_9POAL</name>
<organism evidence="9 10">
    <name type="scientific">Eragrostis curvula</name>
    <name type="common">weeping love grass</name>
    <dbReference type="NCBI Taxonomy" id="38414"/>
    <lineage>
        <taxon>Eukaryota</taxon>
        <taxon>Viridiplantae</taxon>
        <taxon>Streptophyta</taxon>
        <taxon>Embryophyta</taxon>
        <taxon>Tracheophyta</taxon>
        <taxon>Spermatophyta</taxon>
        <taxon>Magnoliopsida</taxon>
        <taxon>Liliopsida</taxon>
        <taxon>Poales</taxon>
        <taxon>Poaceae</taxon>
        <taxon>PACMAD clade</taxon>
        <taxon>Chloridoideae</taxon>
        <taxon>Eragrostideae</taxon>
        <taxon>Eragrostidinae</taxon>
        <taxon>Eragrostis</taxon>
    </lineage>
</organism>
<feature type="compositionally biased region" description="Pro residues" evidence="7">
    <location>
        <begin position="25"/>
        <end position="56"/>
    </location>
</feature>
<evidence type="ECO:0000256" key="2">
    <source>
        <dbReference type="ARBA" id="ARBA00022723"/>
    </source>
</evidence>
<evidence type="ECO:0000256" key="6">
    <source>
        <dbReference type="PROSITE-ProRule" id="PRU00449"/>
    </source>
</evidence>
<evidence type="ECO:0000256" key="3">
    <source>
        <dbReference type="ARBA" id="ARBA00022771"/>
    </source>
</evidence>
<evidence type="ECO:0000259" key="8">
    <source>
        <dbReference type="PROSITE" id="PS51039"/>
    </source>
</evidence>
<evidence type="ECO:0000256" key="4">
    <source>
        <dbReference type="ARBA" id="ARBA00022833"/>
    </source>
</evidence>
<dbReference type="PROSITE" id="PS51039">
    <property type="entry name" value="ZF_AN1"/>
    <property type="match status" value="1"/>
</dbReference>
<dbReference type="GO" id="GO:0004842">
    <property type="term" value="F:ubiquitin-protein transferase activity"/>
    <property type="evidence" value="ECO:0007669"/>
    <property type="project" value="TreeGrafter"/>
</dbReference>
<dbReference type="Gramene" id="TVU18641">
    <property type="protein sequence ID" value="TVU18641"/>
    <property type="gene ID" value="EJB05_34750"/>
</dbReference>
<dbReference type="AlphaFoldDB" id="A0A5J9U676"/>
<dbReference type="InterPro" id="IPR000058">
    <property type="entry name" value="Znf_AN1"/>
</dbReference>
<dbReference type="Pfam" id="PF01428">
    <property type="entry name" value="zf-AN1"/>
    <property type="match status" value="1"/>
</dbReference>
<evidence type="ECO:0000256" key="7">
    <source>
        <dbReference type="SAM" id="MobiDB-lite"/>
    </source>
</evidence>
<comment type="caution">
    <text evidence="9">The sequence shown here is derived from an EMBL/GenBank/DDBJ whole genome shotgun (WGS) entry which is preliminary data.</text>
</comment>
<evidence type="ECO:0000256" key="1">
    <source>
        <dbReference type="ARBA" id="ARBA00003732"/>
    </source>
</evidence>
<dbReference type="SUPFAM" id="SSF118310">
    <property type="entry name" value="AN1-like Zinc finger"/>
    <property type="match status" value="1"/>
</dbReference>
<accession>A0A5J9U676</accession>
<dbReference type="InterPro" id="IPR050652">
    <property type="entry name" value="AN1_A20_ZnFinger"/>
</dbReference>